<gene>
    <name evidence="2" type="primary">IQD31</name>
    <name evidence="2" type="ORF">AAHA92_18891</name>
</gene>
<evidence type="ECO:0000313" key="3">
    <source>
        <dbReference type="Proteomes" id="UP001567538"/>
    </source>
</evidence>
<feature type="region of interest" description="Disordered" evidence="1">
    <location>
        <begin position="1"/>
        <end position="81"/>
    </location>
</feature>
<keyword evidence="3" id="KW-1185">Reference proteome</keyword>
<organism evidence="2 3">
    <name type="scientific">Salvia divinorum</name>
    <name type="common">Maria pastora</name>
    <name type="synonym">Diviner's sage</name>
    <dbReference type="NCBI Taxonomy" id="28513"/>
    <lineage>
        <taxon>Eukaryota</taxon>
        <taxon>Viridiplantae</taxon>
        <taxon>Streptophyta</taxon>
        <taxon>Embryophyta</taxon>
        <taxon>Tracheophyta</taxon>
        <taxon>Spermatophyta</taxon>
        <taxon>Magnoliopsida</taxon>
        <taxon>eudicotyledons</taxon>
        <taxon>Gunneridae</taxon>
        <taxon>Pentapetalae</taxon>
        <taxon>asterids</taxon>
        <taxon>lamiids</taxon>
        <taxon>Lamiales</taxon>
        <taxon>Lamiaceae</taxon>
        <taxon>Nepetoideae</taxon>
        <taxon>Mentheae</taxon>
        <taxon>Salviinae</taxon>
        <taxon>Salvia</taxon>
        <taxon>Salvia subgen. Calosphace</taxon>
    </lineage>
</organism>
<dbReference type="AlphaFoldDB" id="A0ABD1H407"/>
<reference evidence="2 3" key="1">
    <citation type="submission" date="2024-06" db="EMBL/GenBank/DDBJ databases">
        <title>A chromosome level genome sequence of Diviner's sage (Salvia divinorum).</title>
        <authorList>
            <person name="Ford S.A."/>
            <person name="Ro D.-K."/>
            <person name="Ness R.W."/>
            <person name="Phillips M.A."/>
        </authorList>
    </citation>
    <scope>NUCLEOTIDE SEQUENCE [LARGE SCALE GENOMIC DNA]</scope>
    <source>
        <strain evidence="2">SAF-2024a</strain>
        <tissue evidence="2">Leaf</tissue>
    </source>
</reference>
<evidence type="ECO:0000313" key="2">
    <source>
        <dbReference type="EMBL" id="KAL1550997.1"/>
    </source>
</evidence>
<accession>A0ABD1H407</accession>
<sequence length="81" mass="8893">MKRSDVKTTNQVSPRFGHDATESNALASRHSLTSSIGGKLISSPRVHRLAQSNGKTRTKIDRSMSSSRETAGMANHVDWKQ</sequence>
<evidence type="ECO:0000256" key="1">
    <source>
        <dbReference type="SAM" id="MobiDB-lite"/>
    </source>
</evidence>
<comment type="caution">
    <text evidence="2">The sequence shown here is derived from an EMBL/GenBank/DDBJ whole genome shotgun (WGS) entry which is preliminary data.</text>
</comment>
<protein>
    <submittedName>
        <fullName evidence="2">Uncharacterized protein</fullName>
    </submittedName>
</protein>
<proteinExistence type="predicted"/>
<feature type="compositionally biased region" description="Polar residues" evidence="1">
    <location>
        <begin position="22"/>
        <end position="36"/>
    </location>
</feature>
<name>A0ABD1H407_SALDI</name>
<dbReference type="EMBL" id="JBEAFC010000007">
    <property type="protein sequence ID" value="KAL1550997.1"/>
    <property type="molecule type" value="Genomic_DNA"/>
</dbReference>
<dbReference type="Proteomes" id="UP001567538">
    <property type="component" value="Unassembled WGS sequence"/>
</dbReference>